<dbReference type="PANTHER" id="PTHR33608:SF7">
    <property type="entry name" value="DUF58 DOMAIN-CONTAINING PROTEIN"/>
    <property type="match status" value="1"/>
</dbReference>
<dbReference type="EMBL" id="AP011801">
    <property type="protein sequence ID" value="BAL58768.1"/>
    <property type="molecule type" value="Genomic_DNA"/>
</dbReference>
<sequence length="291" mass="33317">MFTQSKSLLRDEALFKKLSALRLLVRRRFHGQTGLWTTPRAGMSLEFAEYREYHPGDDFRYVDWNLYGRLDRLFVKVFQREEDVPIYVLIDTSRSMAVGGKLAYAAELAGAIAYVGLKEMNRVGVFPFASDVARGVPPKPGLAHVHHIFGLLGALEPAGQTSLNESLERFSKLPLQRGLALLLSDMLDPQGYEHGLLRLLLKRFEVALIQILAEEDVHPTLRHEARLRDSEAPQEFSVSAEAVARYRENFQSYERALEAFCREHRIRYVQLTTARPLERALFEDLRGVIFQ</sequence>
<gene>
    <name evidence="2" type="ORF">HGMM_OP2C316</name>
</gene>
<name>H5SRQ1_ACEAU</name>
<dbReference type="AlphaFoldDB" id="H5SRQ1"/>
<protein>
    <submittedName>
        <fullName evidence="2">Hypothetical conserved protein</fullName>
    </submittedName>
</protein>
<accession>H5SRQ1</accession>
<reference evidence="2" key="2">
    <citation type="journal article" date="2012" name="PLoS ONE">
        <title>A Deeply Branching Thermophilic Bacterium with an Ancient Acetyl-CoA Pathway Dominates a Subsurface Ecosystem.</title>
        <authorList>
            <person name="Takami H."/>
            <person name="Noguchi H."/>
            <person name="Takaki Y."/>
            <person name="Uchiyama I."/>
            <person name="Toyoda A."/>
            <person name="Nishi S."/>
            <person name="Chee G.-J."/>
            <person name="Arai W."/>
            <person name="Nunoura T."/>
            <person name="Itoh T."/>
            <person name="Hattori M."/>
            <person name="Takai K."/>
        </authorList>
    </citation>
    <scope>NUCLEOTIDE SEQUENCE</scope>
</reference>
<evidence type="ECO:0000313" key="2">
    <source>
        <dbReference type="EMBL" id="BAL58768.1"/>
    </source>
</evidence>
<dbReference type="Gene3D" id="3.40.50.410">
    <property type="entry name" value="von Willebrand factor, type A domain"/>
    <property type="match status" value="1"/>
</dbReference>
<dbReference type="InterPro" id="IPR036465">
    <property type="entry name" value="vWFA_dom_sf"/>
</dbReference>
<feature type="domain" description="DUF58" evidence="1">
    <location>
        <begin position="49"/>
        <end position="255"/>
    </location>
</feature>
<dbReference type="Pfam" id="PF01882">
    <property type="entry name" value="DUF58"/>
    <property type="match status" value="1"/>
</dbReference>
<organism evidence="2">
    <name type="scientific">Acetithermum autotrophicum</name>
    <dbReference type="NCBI Taxonomy" id="1446466"/>
    <lineage>
        <taxon>Bacteria</taxon>
        <taxon>Candidatus Bipolaricaulota</taxon>
        <taxon>Candidatus Acetithermum</taxon>
    </lineage>
</organism>
<proteinExistence type="predicted"/>
<reference evidence="2" key="1">
    <citation type="journal article" date="2005" name="Environ. Microbiol.">
        <title>Genetic and functional properties of uncultivated thermophilic crenarchaeotes from a subsurface gold mine as revealed by analysis of genome fragments.</title>
        <authorList>
            <person name="Nunoura T."/>
            <person name="Hirayama H."/>
            <person name="Takami H."/>
            <person name="Oida H."/>
            <person name="Nishi S."/>
            <person name="Shimamura S."/>
            <person name="Suzuki Y."/>
            <person name="Inagaki F."/>
            <person name="Takai K."/>
            <person name="Nealson K.H."/>
            <person name="Horikoshi K."/>
        </authorList>
    </citation>
    <scope>NUCLEOTIDE SEQUENCE</scope>
</reference>
<dbReference type="InterPro" id="IPR002881">
    <property type="entry name" value="DUF58"/>
</dbReference>
<dbReference type="PANTHER" id="PTHR33608">
    <property type="entry name" value="BLL2464 PROTEIN"/>
    <property type="match status" value="1"/>
</dbReference>
<evidence type="ECO:0000259" key="1">
    <source>
        <dbReference type="Pfam" id="PF01882"/>
    </source>
</evidence>
<dbReference type="SUPFAM" id="SSF53300">
    <property type="entry name" value="vWA-like"/>
    <property type="match status" value="1"/>
</dbReference>